<feature type="transmembrane region" description="Helical" evidence="1">
    <location>
        <begin position="44"/>
        <end position="73"/>
    </location>
</feature>
<protein>
    <submittedName>
        <fullName evidence="2">Uncharacterized protein</fullName>
    </submittedName>
</protein>
<dbReference type="VEuPathDB" id="FungiDB:RhiirFUN_005632"/>
<name>A0A2N1NFV9_9GLOM</name>
<keyword evidence="1" id="KW-0472">Membrane</keyword>
<dbReference type="Proteomes" id="UP000233469">
    <property type="component" value="Unassembled WGS sequence"/>
</dbReference>
<accession>A0A2N1NFV9</accession>
<dbReference type="EMBL" id="LLXL01000417">
    <property type="protein sequence ID" value="PKK72758.1"/>
    <property type="molecule type" value="Genomic_DNA"/>
</dbReference>
<reference evidence="2 3" key="2">
    <citation type="submission" date="2017-10" db="EMBL/GenBank/DDBJ databases">
        <title>Extensive intraspecific genome diversity in a model arbuscular mycorrhizal fungus.</title>
        <authorList>
            <person name="Chen E.C.H."/>
            <person name="Morin E."/>
            <person name="Baudet D."/>
            <person name="Noel J."/>
            <person name="Ndikumana S."/>
            <person name="Charron P."/>
            <person name="St-Onge C."/>
            <person name="Giorgi J."/>
            <person name="Grigoriev I.V."/>
            <person name="Roux C."/>
            <person name="Martin F.M."/>
            <person name="Corradi N."/>
        </authorList>
    </citation>
    <scope>NUCLEOTIDE SEQUENCE [LARGE SCALE GENOMIC DNA]</scope>
    <source>
        <strain evidence="2 3">C2</strain>
    </source>
</reference>
<evidence type="ECO:0000313" key="3">
    <source>
        <dbReference type="Proteomes" id="UP000233469"/>
    </source>
</evidence>
<dbReference type="AlphaFoldDB" id="A0A2N1NFV9"/>
<keyword evidence="1" id="KW-0812">Transmembrane</keyword>
<keyword evidence="1" id="KW-1133">Transmembrane helix</keyword>
<proteinExistence type="predicted"/>
<dbReference type="VEuPathDB" id="FungiDB:FUN_005903"/>
<evidence type="ECO:0000313" key="2">
    <source>
        <dbReference type="EMBL" id="PKK72758.1"/>
    </source>
</evidence>
<comment type="caution">
    <text evidence="2">The sequence shown here is derived from an EMBL/GenBank/DDBJ whole genome shotgun (WGS) entry which is preliminary data.</text>
</comment>
<organism evidence="2 3">
    <name type="scientific">Rhizophagus irregularis</name>
    <dbReference type="NCBI Taxonomy" id="588596"/>
    <lineage>
        <taxon>Eukaryota</taxon>
        <taxon>Fungi</taxon>
        <taxon>Fungi incertae sedis</taxon>
        <taxon>Mucoromycota</taxon>
        <taxon>Glomeromycotina</taxon>
        <taxon>Glomeromycetes</taxon>
        <taxon>Glomerales</taxon>
        <taxon>Glomeraceae</taxon>
        <taxon>Rhizophagus</taxon>
    </lineage>
</organism>
<sequence>MSTFLETKVVQLVASKVDDLNTGNHDTKSTSKGNIHGNTEKGVIIIYSQICHLATIVITFILEVQILLSIIFLHPLIKVLHREINILVMETCKQVVARENNKTNNCKVGHVNNNCNENVGLSILNNGGVKDSRKLTAFERALALSK</sequence>
<gene>
    <name evidence="2" type="ORF">RhiirC2_742094</name>
</gene>
<reference evidence="2 3" key="1">
    <citation type="submission" date="2016-04" db="EMBL/GenBank/DDBJ databases">
        <title>Genome analyses suggest a sexual origin of heterokaryosis in a supposedly ancient asexual fungus.</title>
        <authorList>
            <person name="Ropars J."/>
            <person name="Sedzielewska K."/>
            <person name="Noel J."/>
            <person name="Charron P."/>
            <person name="Farinelli L."/>
            <person name="Marton T."/>
            <person name="Kruger M."/>
            <person name="Pelin A."/>
            <person name="Brachmann A."/>
            <person name="Corradi N."/>
        </authorList>
    </citation>
    <scope>NUCLEOTIDE SEQUENCE [LARGE SCALE GENOMIC DNA]</scope>
    <source>
        <strain evidence="2 3">C2</strain>
    </source>
</reference>
<evidence type="ECO:0000256" key="1">
    <source>
        <dbReference type="SAM" id="Phobius"/>
    </source>
</evidence>